<dbReference type="Gene3D" id="3.90.1170.50">
    <property type="entry name" value="Aldehyde oxidase/xanthine dehydrogenase, a/b hammerhead"/>
    <property type="match status" value="1"/>
</dbReference>
<evidence type="ECO:0000313" key="6">
    <source>
        <dbReference type="EMBL" id="OFC72568.1"/>
    </source>
</evidence>
<sequence length="736" mass="79474">MKDAKVLGAALPRVDGPQKLTGQAMYAADHHLENMLYGYGVYSTISKGTITDIDTSAAKQMPGVVDVFHHNHFTDRIYKAPTSMKKGLKVDESRLPFEDNKVYYAGQMVAYVVADTFAKAREAALKIKVSYQEDSNPVSSINQARAAGVEVQEQKPVGKSRGDAETAFSNSAYTHEATYTTPVETHNPMEMHATTAYWENGRLVVYESTQGVTFSRNTIARVFGLVQENVVVKTPFLGSGFGGKLFSWPHCFATAAISRELGKPVHFMVPRAQMFTTTGHRSSTEQTLRMSADENGNFTSIAHHTLNSTSEIDTRVESAGVITPIFYKCPNVDVANNVIPLNTGSPASMRAPGAAPGLFASESAIDELAVAMNMDPLELRRKNYTDRDQTEDLPWSDINILEAYDKGAAKFGWDKRTPEPGSMRDGKDVLGWGVAACAWDAMKNPSKASVSFLSNGKVRVSCAIQDIGTGTYNVMAQAVAAATGVDVENVEVKIGDSDYVDGPLSGGSWATASVLPAVKDACENAIEELKSYAVMKNSPFADAKEDDLTFADGMLSDSNGTSIAFADILKSQKLASAEGEGSSDASMKEGFSSRVFGVHFVEVKWDPEIADLRVSRVVSAIDVGKIINHKTATNQVSGAVVMGIGMAMFEHTEYDERTGRPTNNNIAEYLMPVHADMPDELDVILLDKPDYNFSEVGAKGLGEIGITGLAAAVANAVYHATGKRIRDLPITIDKLI</sequence>
<dbReference type="SUPFAM" id="SSF56003">
    <property type="entry name" value="Molybdenum cofactor-binding domain"/>
    <property type="match status" value="1"/>
</dbReference>
<dbReference type="GO" id="GO:0016491">
    <property type="term" value="F:oxidoreductase activity"/>
    <property type="evidence" value="ECO:0007669"/>
    <property type="project" value="UniProtKB-KW"/>
</dbReference>
<accession>A0A1E7ZGC0</accession>
<feature type="domain" description="Aldehyde oxidase/xanthine dehydrogenase a/b hammerhead" evidence="5">
    <location>
        <begin position="21"/>
        <end position="135"/>
    </location>
</feature>
<evidence type="ECO:0000256" key="4">
    <source>
        <dbReference type="SAM" id="MobiDB-lite"/>
    </source>
</evidence>
<evidence type="ECO:0000256" key="2">
    <source>
        <dbReference type="ARBA" id="ARBA00022505"/>
    </source>
</evidence>
<feature type="region of interest" description="Disordered" evidence="4">
    <location>
        <begin position="147"/>
        <end position="166"/>
    </location>
</feature>
<dbReference type="Gene3D" id="3.30.365.10">
    <property type="entry name" value="Aldehyde oxidase/xanthine dehydrogenase, molybdopterin binding domain"/>
    <property type="match status" value="4"/>
</dbReference>
<dbReference type="InterPro" id="IPR000674">
    <property type="entry name" value="Ald_Oxase/Xan_DH_a/b"/>
</dbReference>
<gene>
    <name evidence="6" type="ORF">BFC18_02420</name>
</gene>
<evidence type="ECO:0000313" key="7">
    <source>
        <dbReference type="Proteomes" id="UP000175691"/>
    </source>
</evidence>
<evidence type="ECO:0000259" key="5">
    <source>
        <dbReference type="SMART" id="SM01008"/>
    </source>
</evidence>
<dbReference type="Proteomes" id="UP000175691">
    <property type="component" value="Unassembled WGS sequence"/>
</dbReference>
<dbReference type="EMBL" id="MDHN01000004">
    <property type="protein sequence ID" value="OFC72568.1"/>
    <property type="molecule type" value="Genomic_DNA"/>
</dbReference>
<evidence type="ECO:0000256" key="3">
    <source>
        <dbReference type="ARBA" id="ARBA00023002"/>
    </source>
</evidence>
<dbReference type="PANTHER" id="PTHR11908:SF132">
    <property type="entry name" value="ALDEHYDE OXIDASE 1-RELATED"/>
    <property type="match status" value="1"/>
</dbReference>
<dbReference type="PANTHER" id="PTHR11908">
    <property type="entry name" value="XANTHINE DEHYDROGENASE"/>
    <property type="match status" value="1"/>
</dbReference>
<keyword evidence="2" id="KW-0500">Molybdenum</keyword>
<dbReference type="STRING" id="1656094.BFC18_02420"/>
<dbReference type="InterPro" id="IPR036856">
    <property type="entry name" value="Ald_Oxase/Xan_DH_a/b_sf"/>
</dbReference>
<name>A0A1E7ZGC0_9ALTE</name>
<protein>
    <submittedName>
        <fullName evidence="6">Aldehyde oxidase</fullName>
    </submittedName>
</protein>
<dbReference type="Pfam" id="PF02738">
    <property type="entry name" value="MoCoBD_1"/>
    <property type="match status" value="1"/>
</dbReference>
<organism evidence="6 7">
    <name type="scientific">Alteromonas confluentis</name>
    <dbReference type="NCBI Taxonomy" id="1656094"/>
    <lineage>
        <taxon>Bacteria</taxon>
        <taxon>Pseudomonadati</taxon>
        <taxon>Pseudomonadota</taxon>
        <taxon>Gammaproteobacteria</taxon>
        <taxon>Alteromonadales</taxon>
        <taxon>Alteromonadaceae</taxon>
        <taxon>Alteromonas/Salinimonas group</taxon>
        <taxon>Alteromonas</taxon>
    </lineage>
</organism>
<dbReference type="InterPro" id="IPR037165">
    <property type="entry name" value="AldOxase/xan_DH_Mopterin-bd_sf"/>
</dbReference>
<keyword evidence="7" id="KW-1185">Reference proteome</keyword>
<dbReference type="Pfam" id="PF20256">
    <property type="entry name" value="MoCoBD_2"/>
    <property type="match status" value="1"/>
</dbReference>
<dbReference type="SMART" id="SM01008">
    <property type="entry name" value="Ald_Xan_dh_C"/>
    <property type="match status" value="1"/>
</dbReference>
<dbReference type="InterPro" id="IPR016208">
    <property type="entry name" value="Ald_Oxase/xanthine_DH-like"/>
</dbReference>
<dbReference type="Pfam" id="PF01315">
    <property type="entry name" value="Ald_Xan_dh_C"/>
    <property type="match status" value="1"/>
</dbReference>
<dbReference type="GO" id="GO:0005506">
    <property type="term" value="F:iron ion binding"/>
    <property type="evidence" value="ECO:0007669"/>
    <property type="project" value="InterPro"/>
</dbReference>
<comment type="similarity">
    <text evidence="1">Belongs to the xanthine dehydrogenase family.</text>
</comment>
<reference evidence="6 7" key="1">
    <citation type="submission" date="2016-08" db="EMBL/GenBank/DDBJ databases">
        <authorList>
            <person name="Seilhamer J.J."/>
        </authorList>
    </citation>
    <scope>NUCLEOTIDE SEQUENCE [LARGE SCALE GENOMIC DNA]</scope>
    <source>
        <strain evidence="6 7">KCTC 42603</strain>
    </source>
</reference>
<comment type="caution">
    <text evidence="6">The sequence shown here is derived from an EMBL/GenBank/DDBJ whole genome shotgun (WGS) entry which is preliminary data.</text>
</comment>
<dbReference type="OrthoDB" id="6177861at2"/>
<dbReference type="SUPFAM" id="SSF54665">
    <property type="entry name" value="CO dehydrogenase molybdoprotein N-domain-like"/>
    <property type="match status" value="1"/>
</dbReference>
<evidence type="ECO:0000256" key="1">
    <source>
        <dbReference type="ARBA" id="ARBA00006849"/>
    </source>
</evidence>
<keyword evidence="3" id="KW-0560">Oxidoreductase</keyword>
<dbReference type="InterPro" id="IPR008274">
    <property type="entry name" value="AldOxase/xan_DH_MoCoBD1"/>
</dbReference>
<proteinExistence type="inferred from homology"/>
<dbReference type="AlphaFoldDB" id="A0A1E7ZGC0"/>
<dbReference type="InterPro" id="IPR046867">
    <property type="entry name" value="AldOxase/xan_DH_MoCoBD2"/>
</dbReference>